<dbReference type="Gene3D" id="1.10.10.10">
    <property type="entry name" value="Winged helix-like DNA-binding domain superfamily/Winged helix DNA-binding domain"/>
    <property type="match status" value="1"/>
</dbReference>
<dbReference type="OrthoDB" id="9810372at2"/>
<protein>
    <submittedName>
        <fullName evidence="2">ROK family transcriptional regulator</fullName>
    </submittedName>
</protein>
<dbReference type="Pfam" id="PF13412">
    <property type="entry name" value="HTH_24"/>
    <property type="match status" value="1"/>
</dbReference>
<name>A0A150Q6X3_SORCE</name>
<dbReference type="RefSeq" id="WP_061612019.1">
    <property type="nucleotide sequence ID" value="NZ_JEMA01000973.1"/>
</dbReference>
<evidence type="ECO:0000313" key="3">
    <source>
        <dbReference type="Proteomes" id="UP000075260"/>
    </source>
</evidence>
<dbReference type="InterPro" id="IPR036388">
    <property type="entry name" value="WH-like_DNA-bd_sf"/>
</dbReference>
<dbReference type="PANTHER" id="PTHR18964">
    <property type="entry name" value="ROK (REPRESSOR, ORF, KINASE) FAMILY"/>
    <property type="match status" value="1"/>
</dbReference>
<dbReference type="InterPro" id="IPR036390">
    <property type="entry name" value="WH_DNA-bd_sf"/>
</dbReference>
<organism evidence="2 3">
    <name type="scientific">Sorangium cellulosum</name>
    <name type="common">Polyangium cellulosum</name>
    <dbReference type="NCBI Taxonomy" id="56"/>
    <lineage>
        <taxon>Bacteria</taxon>
        <taxon>Pseudomonadati</taxon>
        <taxon>Myxococcota</taxon>
        <taxon>Polyangia</taxon>
        <taxon>Polyangiales</taxon>
        <taxon>Polyangiaceae</taxon>
        <taxon>Sorangium</taxon>
    </lineage>
</organism>
<reference evidence="2 3" key="1">
    <citation type="submission" date="2014-02" db="EMBL/GenBank/DDBJ databases">
        <title>The small core and large imbalanced accessory genome model reveals a collaborative survival strategy of Sorangium cellulosum strains in nature.</title>
        <authorList>
            <person name="Han K."/>
            <person name="Peng R."/>
            <person name="Blom J."/>
            <person name="Li Y.-Z."/>
        </authorList>
    </citation>
    <scope>NUCLEOTIDE SEQUENCE [LARGE SCALE GENOMIC DNA]</scope>
    <source>
        <strain evidence="2 3">So0008-312</strain>
    </source>
</reference>
<dbReference type="PANTHER" id="PTHR18964:SF149">
    <property type="entry name" value="BIFUNCTIONAL UDP-N-ACETYLGLUCOSAMINE 2-EPIMERASE_N-ACETYLMANNOSAMINE KINASE"/>
    <property type="match status" value="1"/>
</dbReference>
<dbReference type="EMBL" id="JEMA01000973">
    <property type="protein sequence ID" value="KYF63741.1"/>
    <property type="molecule type" value="Genomic_DNA"/>
</dbReference>
<dbReference type="InterPro" id="IPR043129">
    <property type="entry name" value="ATPase_NBD"/>
</dbReference>
<dbReference type="InterPro" id="IPR049874">
    <property type="entry name" value="ROK_cs"/>
</dbReference>
<dbReference type="Pfam" id="PF00480">
    <property type="entry name" value="ROK"/>
    <property type="match status" value="1"/>
</dbReference>
<dbReference type="CDD" id="cd24076">
    <property type="entry name" value="ASKHA_ATPase_ROK_BsXylR-like"/>
    <property type="match status" value="1"/>
</dbReference>
<dbReference type="SUPFAM" id="SSF53067">
    <property type="entry name" value="Actin-like ATPase domain"/>
    <property type="match status" value="1"/>
</dbReference>
<comment type="caution">
    <text evidence="2">The sequence shown here is derived from an EMBL/GenBank/DDBJ whole genome shotgun (WGS) entry which is preliminary data.</text>
</comment>
<dbReference type="Proteomes" id="UP000075260">
    <property type="component" value="Unassembled WGS sequence"/>
</dbReference>
<dbReference type="AlphaFoldDB" id="A0A150Q6X3"/>
<dbReference type="Gene3D" id="3.30.420.40">
    <property type="match status" value="2"/>
</dbReference>
<dbReference type="SUPFAM" id="SSF46785">
    <property type="entry name" value="Winged helix' DNA-binding domain"/>
    <property type="match status" value="1"/>
</dbReference>
<accession>A0A150Q6X3</accession>
<dbReference type="InterPro" id="IPR000600">
    <property type="entry name" value="ROK"/>
</dbReference>
<evidence type="ECO:0000313" key="2">
    <source>
        <dbReference type="EMBL" id="KYF63741.1"/>
    </source>
</evidence>
<sequence>MVRPTDKTANNRTPRELNRALVLDLVQEHGPISRTNLARLSGLTKPTVSAIIEELLDSGSVRDVGSESRGGRPARLLEFNDDSAAYLGIEIGVEQTAVAVADARGRTRARLEQPAVLRDPHRTVRDVVELLPKVLQLAGVPRKRLRGACAILPGLIERPSGVCVLAPNLGWERFPLRAELSRALRMQVPVYNLPQAAAVAEGELGAARGHASYVWIYVGLGVGAGLVVDGRLFFGMQGYSGEIGHCRVADDGPPCGCGRRGCLETFTSVMALRRAAEAASSRSSALAALPRPHAVAAIASAALAGDEAARGIFHQAGAQLARGIGVLLNLLNPQLVVLGGEAIAAPDILLAGLREELPRHAVRAGEVPVVASPLGSEAGLLGAVLLAREGAVRSLRLVPDGVLQDSAP</sequence>
<gene>
    <name evidence="2" type="ORF">BE15_07330</name>
</gene>
<dbReference type="PROSITE" id="PS01125">
    <property type="entry name" value="ROK"/>
    <property type="match status" value="1"/>
</dbReference>
<evidence type="ECO:0000256" key="1">
    <source>
        <dbReference type="ARBA" id="ARBA00006479"/>
    </source>
</evidence>
<proteinExistence type="inferred from homology"/>
<comment type="similarity">
    <text evidence="1">Belongs to the ROK (NagC/XylR) family.</text>
</comment>